<feature type="compositionally biased region" description="Basic and acidic residues" evidence="1">
    <location>
        <begin position="85"/>
        <end position="94"/>
    </location>
</feature>
<accession>A0A8H4TDX3</accession>
<dbReference type="AlphaFoldDB" id="A0A8H4TDX3"/>
<dbReference type="OrthoDB" id="4779541at2759"/>
<dbReference type="EMBL" id="JABEXW010000759">
    <property type="protein sequence ID" value="KAF4956136.1"/>
    <property type="molecule type" value="Genomic_DNA"/>
</dbReference>
<sequence length="156" mass="16919">MSKLVDDVKSGLKGIRGAGDALRGEVLDATDKAFDTNPNDPSTLKTQADNRGIAEKGKRDLKGADEMFARREWENKGVNPPAHVGPRDSERVPHDTVTSHTEPLTRTAAHDRPNEGLEREPGTILPGETSHYGTGRTAEDAPRHPGTHVPGEQRFA</sequence>
<keyword evidence="3" id="KW-1185">Reference proteome</keyword>
<feature type="compositionally biased region" description="Basic and acidic residues" evidence="1">
    <location>
        <begin position="108"/>
        <end position="121"/>
    </location>
</feature>
<reference evidence="2" key="2">
    <citation type="submission" date="2020-05" db="EMBL/GenBank/DDBJ databases">
        <authorList>
            <person name="Kim H.-S."/>
            <person name="Proctor R.H."/>
            <person name="Brown D.W."/>
        </authorList>
    </citation>
    <scope>NUCLEOTIDE SEQUENCE</scope>
    <source>
        <strain evidence="2">NRRL 20472</strain>
    </source>
</reference>
<feature type="compositionally biased region" description="Polar residues" evidence="1">
    <location>
        <begin position="36"/>
        <end position="49"/>
    </location>
</feature>
<reference evidence="2" key="1">
    <citation type="journal article" date="2020" name="BMC Genomics">
        <title>Correction to: Identification and distribution of gene clusters required for synthesis of sphingolipid metabolism inhibitors in diverse species of the filamentous fungus Fusarium.</title>
        <authorList>
            <person name="Kim H.S."/>
            <person name="Lohmar J.M."/>
            <person name="Busman M."/>
            <person name="Brown D.W."/>
            <person name="Naumann T.A."/>
            <person name="Divon H.H."/>
            <person name="Lysoe E."/>
            <person name="Uhlig S."/>
            <person name="Proctor R.H."/>
        </authorList>
    </citation>
    <scope>NUCLEOTIDE SEQUENCE</scope>
    <source>
        <strain evidence="2">NRRL 20472</strain>
    </source>
</reference>
<name>A0A8H4TDX3_9HYPO</name>
<feature type="compositionally biased region" description="Basic and acidic residues" evidence="1">
    <location>
        <begin position="22"/>
        <end position="34"/>
    </location>
</feature>
<feature type="region of interest" description="Disordered" evidence="1">
    <location>
        <begin position="71"/>
        <end position="156"/>
    </location>
</feature>
<organism evidence="2 3">
    <name type="scientific">Fusarium sarcochroum</name>
    <dbReference type="NCBI Taxonomy" id="1208366"/>
    <lineage>
        <taxon>Eukaryota</taxon>
        <taxon>Fungi</taxon>
        <taxon>Dikarya</taxon>
        <taxon>Ascomycota</taxon>
        <taxon>Pezizomycotina</taxon>
        <taxon>Sordariomycetes</taxon>
        <taxon>Hypocreomycetidae</taxon>
        <taxon>Hypocreales</taxon>
        <taxon>Nectriaceae</taxon>
        <taxon>Fusarium</taxon>
        <taxon>Fusarium lateritium species complex</taxon>
    </lineage>
</organism>
<evidence type="ECO:0000313" key="2">
    <source>
        <dbReference type="EMBL" id="KAF4956136.1"/>
    </source>
</evidence>
<dbReference type="Proteomes" id="UP000622797">
    <property type="component" value="Unassembled WGS sequence"/>
</dbReference>
<feature type="compositionally biased region" description="Basic and acidic residues" evidence="1">
    <location>
        <begin position="1"/>
        <end position="10"/>
    </location>
</feature>
<evidence type="ECO:0000256" key="1">
    <source>
        <dbReference type="SAM" id="MobiDB-lite"/>
    </source>
</evidence>
<proteinExistence type="predicted"/>
<comment type="caution">
    <text evidence="2">The sequence shown here is derived from an EMBL/GenBank/DDBJ whole genome shotgun (WGS) entry which is preliminary data.</text>
</comment>
<evidence type="ECO:0000313" key="3">
    <source>
        <dbReference type="Proteomes" id="UP000622797"/>
    </source>
</evidence>
<feature type="region of interest" description="Disordered" evidence="1">
    <location>
        <begin position="1"/>
        <end position="53"/>
    </location>
</feature>
<gene>
    <name evidence="2" type="ORF">FSARC_11666</name>
</gene>
<protein>
    <submittedName>
        <fullName evidence="2">Uncharacterized protein</fullName>
    </submittedName>
</protein>